<evidence type="ECO:0000313" key="2">
    <source>
        <dbReference type="Proteomes" id="UP000276133"/>
    </source>
</evidence>
<gene>
    <name evidence="1" type="ORF">BpHYR1_030585</name>
</gene>
<evidence type="ECO:0000313" key="1">
    <source>
        <dbReference type="EMBL" id="RMZ95556.1"/>
    </source>
</evidence>
<name>A0A3M7P8Y2_BRAPC</name>
<accession>A0A3M7P8Y2</accession>
<dbReference type="EMBL" id="REGN01012374">
    <property type="protein sequence ID" value="RMZ95556.1"/>
    <property type="molecule type" value="Genomic_DNA"/>
</dbReference>
<dbReference type="Proteomes" id="UP000276133">
    <property type="component" value="Unassembled WGS sequence"/>
</dbReference>
<keyword evidence="2" id="KW-1185">Reference proteome</keyword>
<proteinExistence type="predicted"/>
<reference evidence="1 2" key="1">
    <citation type="journal article" date="2018" name="Sci. Rep.">
        <title>Genomic signatures of local adaptation to the degree of environmental predictability in rotifers.</title>
        <authorList>
            <person name="Franch-Gras L."/>
            <person name="Hahn C."/>
            <person name="Garcia-Roger E.M."/>
            <person name="Carmona M.J."/>
            <person name="Serra M."/>
            <person name="Gomez A."/>
        </authorList>
    </citation>
    <scope>NUCLEOTIDE SEQUENCE [LARGE SCALE GENOMIC DNA]</scope>
    <source>
        <strain evidence="1">HYR1</strain>
    </source>
</reference>
<organism evidence="1 2">
    <name type="scientific">Brachionus plicatilis</name>
    <name type="common">Marine rotifer</name>
    <name type="synonym">Brachionus muelleri</name>
    <dbReference type="NCBI Taxonomy" id="10195"/>
    <lineage>
        <taxon>Eukaryota</taxon>
        <taxon>Metazoa</taxon>
        <taxon>Spiralia</taxon>
        <taxon>Gnathifera</taxon>
        <taxon>Rotifera</taxon>
        <taxon>Eurotatoria</taxon>
        <taxon>Monogononta</taxon>
        <taxon>Pseudotrocha</taxon>
        <taxon>Ploima</taxon>
        <taxon>Brachionidae</taxon>
        <taxon>Brachionus</taxon>
    </lineage>
</organism>
<dbReference type="AlphaFoldDB" id="A0A3M7P8Y2"/>
<sequence>MARFNQQKRGHKIIDTNHMSTLDFLSYFNAVINFSFGTLKFKYQNNLRMEDKLKSDLLKLEIF</sequence>
<protein>
    <submittedName>
        <fullName evidence="1">Uncharacterized protein</fullName>
    </submittedName>
</protein>
<comment type="caution">
    <text evidence="1">The sequence shown here is derived from an EMBL/GenBank/DDBJ whole genome shotgun (WGS) entry which is preliminary data.</text>
</comment>